<evidence type="ECO:0000313" key="3">
    <source>
        <dbReference type="Proteomes" id="UP001646157"/>
    </source>
</evidence>
<keyword evidence="1" id="KW-0812">Transmembrane</keyword>
<accession>A0ABS2N7A4</accession>
<feature type="transmembrane region" description="Helical" evidence="1">
    <location>
        <begin position="119"/>
        <end position="140"/>
    </location>
</feature>
<dbReference type="EMBL" id="JAFBDZ010000001">
    <property type="protein sequence ID" value="MBM7583680.1"/>
    <property type="molecule type" value="Genomic_DNA"/>
</dbReference>
<feature type="transmembrane region" description="Helical" evidence="1">
    <location>
        <begin position="242"/>
        <end position="263"/>
    </location>
</feature>
<feature type="transmembrane region" description="Helical" evidence="1">
    <location>
        <begin position="25"/>
        <end position="43"/>
    </location>
</feature>
<feature type="transmembrane region" description="Helical" evidence="1">
    <location>
        <begin position="177"/>
        <end position="198"/>
    </location>
</feature>
<keyword evidence="3" id="KW-1185">Reference proteome</keyword>
<dbReference type="RefSeq" id="WP_205167929.1">
    <property type="nucleotide sequence ID" value="NZ_JAFBDZ010000001.1"/>
</dbReference>
<comment type="caution">
    <text evidence="2">The sequence shown here is derived from an EMBL/GenBank/DDBJ whole genome shotgun (WGS) entry which is preliminary data.</text>
</comment>
<keyword evidence="1" id="KW-0472">Membrane</keyword>
<proteinExistence type="predicted"/>
<dbReference type="Gene3D" id="1.50.10.150">
    <property type="entry name" value="Voltage-dependent anion channel"/>
    <property type="match status" value="1"/>
</dbReference>
<dbReference type="InterPro" id="IPR038665">
    <property type="entry name" value="Voltage-dep_anion_channel_sf"/>
</dbReference>
<feature type="transmembrane region" description="Helical" evidence="1">
    <location>
        <begin position="312"/>
        <end position="332"/>
    </location>
</feature>
<feature type="transmembrane region" description="Helical" evidence="1">
    <location>
        <begin position="90"/>
        <end position="107"/>
    </location>
</feature>
<evidence type="ECO:0000313" key="2">
    <source>
        <dbReference type="EMBL" id="MBM7583680.1"/>
    </source>
</evidence>
<feature type="transmembrane region" description="Helical" evidence="1">
    <location>
        <begin position="49"/>
        <end position="69"/>
    </location>
</feature>
<name>A0ABS2N7A4_9BACI</name>
<protein>
    <recommendedName>
        <fullName evidence="4">Voltage-dependent anion channel</fullName>
    </recommendedName>
</protein>
<keyword evidence="1" id="KW-1133">Transmembrane helix</keyword>
<feature type="transmembrane region" description="Helical" evidence="1">
    <location>
        <begin position="283"/>
        <end position="300"/>
    </location>
</feature>
<reference evidence="2 3" key="1">
    <citation type="submission" date="2021-01" db="EMBL/GenBank/DDBJ databases">
        <title>Genomic Encyclopedia of Type Strains, Phase IV (KMG-IV): sequencing the most valuable type-strain genomes for metagenomic binning, comparative biology and taxonomic classification.</title>
        <authorList>
            <person name="Goeker M."/>
        </authorList>
    </citation>
    <scope>NUCLEOTIDE SEQUENCE [LARGE SCALE GENOMIC DNA]</scope>
    <source>
        <strain evidence="2 3">DSM 24834</strain>
    </source>
</reference>
<gene>
    <name evidence="2" type="ORF">JOC86_000217</name>
</gene>
<evidence type="ECO:0008006" key="4">
    <source>
        <dbReference type="Google" id="ProtNLM"/>
    </source>
</evidence>
<evidence type="ECO:0000256" key="1">
    <source>
        <dbReference type="SAM" id="Phobius"/>
    </source>
</evidence>
<dbReference type="Proteomes" id="UP001646157">
    <property type="component" value="Unassembled WGS sequence"/>
</dbReference>
<organism evidence="2 3">
    <name type="scientific">Rossellomorea pakistanensis</name>
    <dbReference type="NCBI Taxonomy" id="992288"/>
    <lineage>
        <taxon>Bacteria</taxon>
        <taxon>Bacillati</taxon>
        <taxon>Bacillota</taxon>
        <taxon>Bacilli</taxon>
        <taxon>Bacillales</taxon>
        <taxon>Bacillaceae</taxon>
        <taxon>Rossellomorea</taxon>
    </lineage>
</organism>
<feature type="transmembrane region" description="Helical" evidence="1">
    <location>
        <begin position="152"/>
        <end position="171"/>
    </location>
</feature>
<sequence length="352" mass="41177">MIYFIIFIIFNLFILKKQLMETSSMAIVMALGIITNGVLFNYIGMDTWYVKLISLYCLSLWLVITLNIFQSLCIRKNFIALHLTDKVNRFGVGTWIAATNIICILIHEEFSQWSIVANILGYWNLFLWLVFIGFSLKTMAKFFFQPIEKVHGVILLTTVSTQSIVVMNSQLNLFSVVLNKLFIVTGILFYLFCLYLIIKRYLKVKWMLETDWKNTNCIIHGALSITGVACSFTHSFSSMVMILWFIVCFLFIFIESIEVIRLLKRMNKFGFRMAFMIYDTSQWSRIFTFGMFYTFTIFLKPTSTLVMDIKEGIINVGIWVIFVLLLFQMFLLTKQVTLQVKTIRKDPHSMEM</sequence>